<dbReference type="AlphaFoldDB" id="K1PDW4"/>
<organism evidence="1">
    <name type="scientific">Magallana gigas</name>
    <name type="common">Pacific oyster</name>
    <name type="synonym">Crassostrea gigas</name>
    <dbReference type="NCBI Taxonomy" id="29159"/>
    <lineage>
        <taxon>Eukaryota</taxon>
        <taxon>Metazoa</taxon>
        <taxon>Spiralia</taxon>
        <taxon>Lophotrochozoa</taxon>
        <taxon>Mollusca</taxon>
        <taxon>Bivalvia</taxon>
        <taxon>Autobranchia</taxon>
        <taxon>Pteriomorphia</taxon>
        <taxon>Ostreida</taxon>
        <taxon>Ostreoidea</taxon>
        <taxon>Ostreidae</taxon>
        <taxon>Magallana</taxon>
    </lineage>
</organism>
<accession>K1PDW4</accession>
<reference evidence="1" key="1">
    <citation type="journal article" date="2012" name="Nature">
        <title>The oyster genome reveals stress adaptation and complexity of shell formation.</title>
        <authorList>
            <person name="Zhang G."/>
            <person name="Fang X."/>
            <person name="Guo X."/>
            <person name="Li L."/>
            <person name="Luo R."/>
            <person name="Xu F."/>
            <person name="Yang P."/>
            <person name="Zhang L."/>
            <person name="Wang X."/>
            <person name="Qi H."/>
            <person name="Xiong Z."/>
            <person name="Que H."/>
            <person name="Xie Y."/>
            <person name="Holland P.W."/>
            <person name="Paps J."/>
            <person name="Zhu Y."/>
            <person name="Wu F."/>
            <person name="Chen Y."/>
            <person name="Wang J."/>
            <person name="Peng C."/>
            <person name="Meng J."/>
            <person name="Yang L."/>
            <person name="Liu J."/>
            <person name="Wen B."/>
            <person name="Zhang N."/>
            <person name="Huang Z."/>
            <person name="Zhu Q."/>
            <person name="Feng Y."/>
            <person name="Mount A."/>
            <person name="Hedgecock D."/>
            <person name="Xu Z."/>
            <person name="Liu Y."/>
            <person name="Domazet-Loso T."/>
            <person name="Du Y."/>
            <person name="Sun X."/>
            <person name="Zhang S."/>
            <person name="Liu B."/>
            <person name="Cheng P."/>
            <person name="Jiang X."/>
            <person name="Li J."/>
            <person name="Fan D."/>
            <person name="Wang W."/>
            <person name="Fu W."/>
            <person name="Wang T."/>
            <person name="Wang B."/>
            <person name="Zhang J."/>
            <person name="Peng Z."/>
            <person name="Li Y."/>
            <person name="Li N."/>
            <person name="Wang J."/>
            <person name="Chen M."/>
            <person name="He Y."/>
            <person name="Tan F."/>
            <person name="Song X."/>
            <person name="Zheng Q."/>
            <person name="Huang R."/>
            <person name="Yang H."/>
            <person name="Du X."/>
            <person name="Chen L."/>
            <person name="Yang M."/>
            <person name="Gaffney P.M."/>
            <person name="Wang S."/>
            <person name="Luo L."/>
            <person name="She Z."/>
            <person name="Ming Y."/>
            <person name="Huang W."/>
            <person name="Zhang S."/>
            <person name="Huang B."/>
            <person name="Zhang Y."/>
            <person name="Qu T."/>
            <person name="Ni P."/>
            <person name="Miao G."/>
            <person name="Wang J."/>
            <person name="Wang Q."/>
            <person name="Steinberg C.E."/>
            <person name="Wang H."/>
            <person name="Li N."/>
            <person name="Qian L."/>
            <person name="Zhang G."/>
            <person name="Li Y."/>
            <person name="Yang H."/>
            <person name="Liu X."/>
            <person name="Wang J."/>
            <person name="Yin Y."/>
            <person name="Wang J."/>
        </authorList>
    </citation>
    <scope>NUCLEOTIDE SEQUENCE [LARGE SCALE GENOMIC DNA]</scope>
    <source>
        <strain evidence="1">05x7-T-G4-1.051#20</strain>
    </source>
</reference>
<proteinExistence type="predicted"/>
<evidence type="ECO:0000313" key="1">
    <source>
        <dbReference type="EMBL" id="EKC19753.1"/>
    </source>
</evidence>
<dbReference type="InParanoid" id="K1PDW4"/>
<sequence length="79" mass="9110">MKKKTAAKGNMANRRKKAKEEAQDLPQQPSPKPVDDPQVFCQLVRDKAQTCYPDTDRSFYQPAAVPVFRRFGRRRPCSE</sequence>
<dbReference type="EMBL" id="JH816092">
    <property type="protein sequence ID" value="EKC19753.1"/>
    <property type="molecule type" value="Genomic_DNA"/>
</dbReference>
<protein>
    <submittedName>
        <fullName evidence="1">Uncharacterized protein</fullName>
    </submittedName>
</protein>
<name>K1PDW4_MAGGI</name>
<dbReference type="HOGENOM" id="CLU_2608355_0_0_1"/>
<gene>
    <name evidence="1" type="ORF">CGI_10007688</name>
</gene>